<dbReference type="Pfam" id="PF13517">
    <property type="entry name" value="FG-GAP_3"/>
    <property type="match status" value="1"/>
</dbReference>
<dbReference type="InterPro" id="IPR015943">
    <property type="entry name" value="WD40/YVTN_repeat-like_dom_sf"/>
</dbReference>
<evidence type="ECO:0000256" key="2">
    <source>
        <dbReference type="SAM" id="MobiDB-lite"/>
    </source>
</evidence>
<evidence type="ECO:0000256" key="1">
    <source>
        <dbReference type="ARBA" id="ARBA00022729"/>
    </source>
</evidence>
<feature type="region of interest" description="Disordered" evidence="2">
    <location>
        <begin position="37"/>
        <end position="59"/>
    </location>
</feature>
<protein>
    <submittedName>
        <fullName evidence="3">VCBS repeat-containing protein</fullName>
    </submittedName>
</protein>
<dbReference type="SUPFAM" id="SSF69318">
    <property type="entry name" value="Integrin alpha N-terminal domain"/>
    <property type="match status" value="1"/>
</dbReference>
<proteinExistence type="predicted"/>
<dbReference type="InterPro" id="IPR028994">
    <property type="entry name" value="Integrin_alpha_N"/>
</dbReference>
<dbReference type="EMBL" id="JAFLRJ010000046">
    <property type="protein sequence ID" value="MBO0511353.1"/>
    <property type="molecule type" value="Genomic_DNA"/>
</dbReference>
<dbReference type="Proteomes" id="UP000664167">
    <property type="component" value="Unassembled WGS sequence"/>
</dbReference>
<dbReference type="InterPro" id="IPR013517">
    <property type="entry name" value="FG-GAP"/>
</dbReference>
<gene>
    <name evidence="3" type="ORF">J0695_05955</name>
</gene>
<dbReference type="Gene3D" id="2.130.10.10">
    <property type="entry name" value="YVTN repeat-like/Quinoprotein amine dehydrogenase"/>
    <property type="match status" value="1"/>
</dbReference>
<accession>A0A939JEH4</accession>
<feature type="compositionally biased region" description="Low complexity" evidence="2">
    <location>
        <begin position="37"/>
        <end position="50"/>
    </location>
</feature>
<sequence>MTAAVPAAADDSGLLVLTDSQAEQLADHARIDAYAAADAPDVDPQGAAAPKTDDMAPSADAAGVSLNSASALEGVRGLGATAPVGGTKGDYFTLHSLGSVQRSTGDGAQVWRRDNASLYAGWKVTPTRAYQAEPGPARIVMGYNAVAPFTPASDQGYSTADLTGDGVDDVVFSASVGVSPYRPFTSPGSTLANGTFVTVLDGRTGRTLWTKLYAYAYEVTVVGKTLLIGDPPYYNLNSPASATATLTGIRFSYADGALTPAHTWTYDTGLRTSTTWSALENAGGGLVAASWSQRKSATAAGHARTLMLDTADGSVRWQTDTALYARQLHLDAGRGRIVALEQSDLTDGVKYEVVSYALADGSRTTLDTRTNALPLDLETGDLRGDRKAEYAVSESKLDPYLYINSNTVRVLDGTDGSTELWSHTVKRDADNSKDGPGAWSLRAVDGKLVAAASMDQGINTADNPGGAGYGSLTVFSGRDGDIDWQQNGSGASPLFAQPYRDGSGRHVRTVDQNQNVRTYAISGGRQQSLTALQGDLSSAQSLDVNGDKKKDLVLGGQSRGLWAYDGPSLVAGSPKLLWKATLPGQVHRIEKGDVDGDGRDELAVAADTATVVVDARTGRVRTTIPGKGGFVRSAAVADVDHDGLAEVVVPTDRVRAYRGNGSKMWEYAAPSSAGDVVFADLSTGDGQVYAQYNSVNSLDLASPVVNGVALNGRTGAVAWTADPRPPAGTTDGKLYATVLRNGTYASPGIPYGDGHAVVCTWVTRDTDLGVRTNVVEIRDGRTGKILHTGLAGGLYTVGNWFTDDDGLVLANTASLYTFSASADYSVYTSPTLQFAHPASGPGGRKLIVGGVMGGVHVWDQAALTAGHNYPAQLAKASVLGGQDVFTGDLDGDGTDEVVSLNFDDSGNDRLAQLLGGRYYLPNTAVHQASVFTLDAS</sequence>
<name>A0A939JEH4_9ACTN</name>
<keyword evidence="4" id="KW-1185">Reference proteome</keyword>
<organism evidence="3 4">
    <name type="scientific">Streptomyces beijiangensis</name>
    <dbReference type="NCBI Taxonomy" id="163361"/>
    <lineage>
        <taxon>Bacteria</taxon>
        <taxon>Bacillati</taxon>
        <taxon>Actinomycetota</taxon>
        <taxon>Actinomycetes</taxon>
        <taxon>Kitasatosporales</taxon>
        <taxon>Streptomycetaceae</taxon>
        <taxon>Streptomyces</taxon>
    </lineage>
</organism>
<evidence type="ECO:0000313" key="4">
    <source>
        <dbReference type="Proteomes" id="UP000664167"/>
    </source>
</evidence>
<evidence type="ECO:0000313" key="3">
    <source>
        <dbReference type="EMBL" id="MBO0511353.1"/>
    </source>
</evidence>
<dbReference type="AlphaFoldDB" id="A0A939JEH4"/>
<keyword evidence="1" id="KW-0732">Signal</keyword>
<reference evidence="3" key="1">
    <citation type="submission" date="2021-03" db="EMBL/GenBank/DDBJ databases">
        <title>Streptomyces poriferae sp. nov., a novel marine sponge-derived Actinobacteria species with anti-MRSA activity.</title>
        <authorList>
            <person name="Sandoval-Powers M."/>
            <person name="Kralova S."/>
            <person name="Nguyen G.-S."/>
            <person name="Fawwal D."/>
            <person name="Degnes K."/>
            <person name="Klinkenberg G."/>
            <person name="Sletta H."/>
            <person name="Wentzel A."/>
            <person name="Liles M.R."/>
        </authorList>
    </citation>
    <scope>NUCLEOTIDE SEQUENCE</scope>
    <source>
        <strain evidence="3">DSM 41794</strain>
    </source>
</reference>
<comment type="caution">
    <text evidence="3">The sequence shown here is derived from an EMBL/GenBank/DDBJ whole genome shotgun (WGS) entry which is preliminary data.</text>
</comment>